<dbReference type="STRING" id="93625.A0A409XI18"/>
<evidence type="ECO:0000313" key="3">
    <source>
        <dbReference type="Proteomes" id="UP000283269"/>
    </source>
</evidence>
<proteinExistence type="predicted"/>
<accession>A0A409XI18</accession>
<keyword evidence="1" id="KW-1133">Transmembrane helix</keyword>
<gene>
    <name evidence="2" type="ORF">CVT25_007791</name>
</gene>
<dbReference type="AlphaFoldDB" id="A0A409XI18"/>
<feature type="transmembrane region" description="Helical" evidence="1">
    <location>
        <begin position="26"/>
        <end position="45"/>
    </location>
</feature>
<dbReference type="Proteomes" id="UP000283269">
    <property type="component" value="Unassembled WGS sequence"/>
</dbReference>
<sequence length="67" mass="7723">MITLKFMLAIRAELPKAYMFKHWRNLGWFVSAGLIFVLIPGFNFLSSRRRYVPHSNRPLAATVVGSK</sequence>
<reference evidence="2 3" key="1">
    <citation type="journal article" date="2018" name="Evol. Lett.">
        <title>Horizontal gene cluster transfer increased hallucinogenic mushroom diversity.</title>
        <authorList>
            <person name="Reynolds H.T."/>
            <person name="Vijayakumar V."/>
            <person name="Gluck-Thaler E."/>
            <person name="Korotkin H.B."/>
            <person name="Matheny P.B."/>
            <person name="Slot J.C."/>
        </authorList>
    </citation>
    <scope>NUCLEOTIDE SEQUENCE [LARGE SCALE GENOMIC DNA]</scope>
    <source>
        <strain evidence="2 3">2631</strain>
    </source>
</reference>
<organism evidence="2 3">
    <name type="scientific">Psilocybe cyanescens</name>
    <dbReference type="NCBI Taxonomy" id="93625"/>
    <lineage>
        <taxon>Eukaryota</taxon>
        <taxon>Fungi</taxon>
        <taxon>Dikarya</taxon>
        <taxon>Basidiomycota</taxon>
        <taxon>Agaricomycotina</taxon>
        <taxon>Agaricomycetes</taxon>
        <taxon>Agaricomycetidae</taxon>
        <taxon>Agaricales</taxon>
        <taxon>Agaricineae</taxon>
        <taxon>Strophariaceae</taxon>
        <taxon>Psilocybe</taxon>
    </lineage>
</organism>
<protein>
    <submittedName>
        <fullName evidence="2">Uncharacterized protein</fullName>
    </submittedName>
</protein>
<dbReference type="InParanoid" id="A0A409XI18"/>
<dbReference type="EMBL" id="NHYD01001642">
    <property type="protein sequence ID" value="PPQ90380.1"/>
    <property type="molecule type" value="Genomic_DNA"/>
</dbReference>
<keyword evidence="3" id="KW-1185">Reference proteome</keyword>
<keyword evidence="1" id="KW-0472">Membrane</keyword>
<evidence type="ECO:0000256" key="1">
    <source>
        <dbReference type="SAM" id="Phobius"/>
    </source>
</evidence>
<name>A0A409XI18_PSICY</name>
<comment type="caution">
    <text evidence="2">The sequence shown here is derived from an EMBL/GenBank/DDBJ whole genome shotgun (WGS) entry which is preliminary data.</text>
</comment>
<keyword evidence="1" id="KW-0812">Transmembrane</keyword>
<evidence type="ECO:0000313" key="2">
    <source>
        <dbReference type="EMBL" id="PPQ90380.1"/>
    </source>
</evidence>
<dbReference type="OrthoDB" id="2190219at2759"/>